<dbReference type="EMBL" id="CP034562">
    <property type="protein sequence ID" value="AZQ62729.1"/>
    <property type="molecule type" value="Genomic_DNA"/>
</dbReference>
<dbReference type="InterPro" id="IPR004843">
    <property type="entry name" value="Calcineurin-like_PHP"/>
</dbReference>
<accession>A0A3Q9FM29</accession>
<protein>
    <submittedName>
        <fullName evidence="2">Serine/threonine protein phosphatase</fullName>
    </submittedName>
</protein>
<dbReference type="InterPro" id="IPR050126">
    <property type="entry name" value="Ap4A_hydrolase"/>
</dbReference>
<dbReference type="Gene3D" id="3.60.21.10">
    <property type="match status" value="1"/>
</dbReference>
<evidence type="ECO:0000313" key="2">
    <source>
        <dbReference type="EMBL" id="AZQ62729.1"/>
    </source>
</evidence>
<dbReference type="GO" id="GO:0016791">
    <property type="term" value="F:phosphatase activity"/>
    <property type="evidence" value="ECO:0007669"/>
    <property type="project" value="TreeGrafter"/>
</dbReference>
<dbReference type="SUPFAM" id="SSF56300">
    <property type="entry name" value="Metallo-dependent phosphatases"/>
    <property type="match status" value="1"/>
</dbReference>
<dbReference type="PANTHER" id="PTHR42850">
    <property type="entry name" value="METALLOPHOSPHOESTERASE"/>
    <property type="match status" value="1"/>
</dbReference>
<name>A0A3Q9FM29_9BACT</name>
<dbReference type="CDD" id="cd00144">
    <property type="entry name" value="MPP_PPP_family"/>
    <property type="match status" value="1"/>
</dbReference>
<evidence type="ECO:0000313" key="3">
    <source>
        <dbReference type="Proteomes" id="UP000267268"/>
    </source>
</evidence>
<keyword evidence="3" id="KW-1185">Reference proteome</keyword>
<proteinExistence type="predicted"/>
<dbReference type="GO" id="GO:0005737">
    <property type="term" value="C:cytoplasm"/>
    <property type="evidence" value="ECO:0007669"/>
    <property type="project" value="TreeGrafter"/>
</dbReference>
<dbReference type="GO" id="GO:0110154">
    <property type="term" value="P:RNA decapping"/>
    <property type="evidence" value="ECO:0007669"/>
    <property type="project" value="TreeGrafter"/>
</dbReference>
<dbReference type="OrthoDB" id="9808081at2"/>
<dbReference type="InterPro" id="IPR029052">
    <property type="entry name" value="Metallo-depent_PP-like"/>
</dbReference>
<feature type="domain" description="Calcineurin-like phosphoesterase" evidence="1">
    <location>
        <begin position="27"/>
        <end position="197"/>
    </location>
</feature>
<gene>
    <name evidence="2" type="ORF">EI427_10935</name>
</gene>
<dbReference type="KEGG" id="fll:EI427_10935"/>
<dbReference type="GO" id="GO:0008803">
    <property type="term" value="F:bis(5'-nucleosyl)-tetraphosphatase (symmetrical) activity"/>
    <property type="evidence" value="ECO:0007669"/>
    <property type="project" value="TreeGrafter"/>
</dbReference>
<dbReference type="Proteomes" id="UP000267268">
    <property type="component" value="Chromosome 1"/>
</dbReference>
<reference evidence="2 3" key="1">
    <citation type="submission" date="2018-12" db="EMBL/GenBank/DDBJ databases">
        <title>Flammeovirga pectinis sp. nov., isolated from the gut of the Korean scallop, Patinopecten yessoensis.</title>
        <authorList>
            <person name="Bae J.-W."/>
            <person name="Jeong Y.-S."/>
            <person name="Kang W."/>
        </authorList>
    </citation>
    <scope>NUCLEOTIDE SEQUENCE [LARGE SCALE GENOMIC DNA]</scope>
    <source>
        <strain evidence="2 3">L12M1</strain>
    </source>
</reference>
<sequence length="265" mass="30999">MHYLFYLISPFVKALKLKTKTYIRRFAIGDIHGCYKTFKLLLEDELKITTQDVIFLVGDYIHKGPNSEKVIDYIIDLQKDGYNIFPIRGNHEENLIIKQRTYRPTFARFIAKMNTRYGKSILSKDGELYLKHKEFFKALPYRIQIEDYHIVHAGFNYEAEKPKKDFDAMLNTRKPLPEILPKMLKKRRVIHGHTPISIDKLKQSIAEQSPLINIDSGCAFFKKVTNEQANQLGFLSCFNLDTQELITIRNKDQEPQLLSTVPAYH</sequence>
<evidence type="ECO:0000259" key="1">
    <source>
        <dbReference type="Pfam" id="PF00149"/>
    </source>
</evidence>
<dbReference type="PANTHER" id="PTHR42850:SF4">
    <property type="entry name" value="ZINC-DEPENDENT ENDOPOLYPHOSPHATASE"/>
    <property type="match status" value="1"/>
</dbReference>
<organism evidence="2 3">
    <name type="scientific">Flammeovirga pectinis</name>
    <dbReference type="NCBI Taxonomy" id="2494373"/>
    <lineage>
        <taxon>Bacteria</taxon>
        <taxon>Pseudomonadati</taxon>
        <taxon>Bacteroidota</taxon>
        <taxon>Cytophagia</taxon>
        <taxon>Cytophagales</taxon>
        <taxon>Flammeovirgaceae</taxon>
        <taxon>Flammeovirga</taxon>
    </lineage>
</organism>
<dbReference type="Pfam" id="PF00149">
    <property type="entry name" value="Metallophos"/>
    <property type="match status" value="1"/>
</dbReference>
<dbReference type="AlphaFoldDB" id="A0A3Q9FM29"/>